<dbReference type="RefSeq" id="WP_185054756.1">
    <property type="nucleotide sequence ID" value="NZ_BAABIX010000002.1"/>
</dbReference>
<keyword evidence="1" id="KW-0812">Transmembrane</keyword>
<evidence type="ECO:0000256" key="1">
    <source>
        <dbReference type="SAM" id="Phobius"/>
    </source>
</evidence>
<sequence>MARPGPSGHVVPLDDSPLDDSLPDVCVARRACLARHVRSEGGMGKLLGGLVLQWVLYAVAWTAGVIWWWGPPGLVLMSAVTLVLLLTAAVVYGRQGHRGWCRLLRSLDPGEIAEAVLLTPLAWIERLLVWILWPFRRIAHLLVRLIVWIWRCLSALGNL</sequence>
<accession>A0A840PJ79</accession>
<evidence type="ECO:0000313" key="2">
    <source>
        <dbReference type="EMBL" id="MBB5137871.1"/>
    </source>
</evidence>
<comment type="caution">
    <text evidence="2">The sequence shown here is derived from an EMBL/GenBank/DDBJ whole genome shotgun (WGS) entry which is preliminary data.</text>
</comment>
<keyword evidence="1" id="KW-0472">Membrane</keyword>
<proteinExistence type="predicted"/>
<keyword evidence="3" id="KW-1185">Reference proteome</keyword>
<reference evidence="2 3" key="1">
    <citation type="submission" date="2020-08" db="EMBL/GenBank/DDBJ databases">
        <title>Genomic Encyclopedia of Type Strains, Phase IV (KMG-IV): sequencing the most valuable type-strain genomes for metagenomic binning, comparative biology and taxonomic classification.</title>
        <authorList>
            <person name="Goeker M."/>
        </authorList>
    </citation>
    <scope>NUCLEOTIDE SEQUENCE [LARGE SCALE GENOMIC DNA]</scope>
    <source>
        <strain evidence="2 3">DSM 45615</strain>
    </source>
</reference>
<dbReference type="AlphaFoldDB" id="A0A840PJ79"/>
<evidence type="ECO:0000313" key="3">
    <source>
        <dbReference type="Proteomes" id="UP000578449"/>
    </source>
</evidence>
<keyword evidence="1" id="KW-1133">Transmembrane helix</keyword>
<organism evidence="2 3">
    <name type="scientific">Thermocatellispora tengchongensis</name>
    <dbReference type="NCBI Taxonomy" id="1073253"/>
    <lineage>
        <taxon>Bacteria</taxon>
        <taxon>Bacillati</taxon>
        <taxon>Actinomycetota</taxon>
        <taxon>Actinomycetes</taxon>
        <taxon>Streptosporangiales</taxon>
        <taxon>Streptosporangiaceae</taxon>
        <taxon>Thermocatellispora</taxon>
    </lineage>
</organism>
<dbReference type="EMBL" id="JACHGN010000020">
    <property type="protein sequence ID" value="MBB5137871.1"/>
    <property type="molecule type" value="Genomic_DNA"/>
</dbReference>
<dbReference type="Proteomes" id="UP000578449">
    <property type="component" value="Unassembled WGS sequence"/>
</dbReference>
<name>A0A840PJ79_9ACTN</name>
<feature type="transmembrane region" description="Helical" evidence="1">
    <location>
        <begin position="46"/>
        <end position="68"/>
    </location>
</feature>
<protein>
    <submittedName>
        <fullName evidence="2">Uncharacterized protein</fullName>
    </submittedName>
</protein>
<feature type="transmembrane region" description="Helical" evidence="1">
    <location>
        <begin position="74"/>
        <end position="92"/>
    </location>
</feature>
<gene>
    <name evidence="2" type="ORF">HNP84_007624</name>
</gene>